<organism evidence="1 2">
    <name type="scientific">Flavihumibacter solisilvae</name>
    <dbReference type="NCBI Taxonomy" id="1349421"/>
    <lineage>
        <taxon>Bacteria</taxon>
        <taxon>Pseudomonadati</taxon>
        <taxon>Bacteroidota</taxon>
        <taxon>Chitinophagia</taxon>
        <taxon>Chitinophagales</taxon>
        <taxon>Chitinophagaceae</taxon>
        <taxon>Flavihumibacter</taxon>
    </lineage>
</organism>
<gene>
    <name evidence="1" type="ORF">OI18_21695</name>
</gene>
<dbReference type="Proteomes" id="UP000031408">
    <property type="component" value="Unassembled WGS sequence"/>
</dbReference>
<evidence type="ECO:0000313" key="2">
    <source>
        <dbReference type="Proteomes" id="UP000031408"/>
    </source>
</evidence>
<name>A0A0C1KZG6_9BACT</name>
<accession>A0A0C1KZG6</accession>
<protein>
    <recommendedName>
        <fullName evidence="3">DUF4377 domain-containing protein</fullName>
    </recommendedName>
</protein>
<sequence>MTSCTKETTIIEKDTIVEKDTVIVKDTIVRVDTVAPVKVKVKLTDCSWKIDEIRSVQSNTNYYYKRGASSGNTFNFDNEYIKFNIDKTGEYFADGYTYSLTWDYLASDSSQVRYTVAYPKPLIVTWERIKYYKDYITYSEYYTKEGMNTLSTVKRIPK</sequence>
<reference evidence="1 2" key="1">
    <citation type="submission" date="2014-11" db="EMBL/GenBank/DDBJ databases">
        <title>Genome sequence of Flavihumibacter solisilvae 3-3.</title>
        <authorList>
            <person name="Zhou G."/>
            <person name="Li M."/>
            <person name="Wang G."/>
        </authorList>
    </citation>
    <scope>NUCLEOTIDE SEQUENCE [LARGE SCALE GENOMIC DNA]</scope>
    <source>
        <strain evidence="1 2">3-3</strain>
    </source>
</reference>
<dbReference type="EMBL" id="JSVC01000033">
    <property type="protein sequence ID" value="KIC92671.1"/>
    <property type="molecule type" value="Genomic_DNA"/>
</dbReference>
<comment type="caution">
    <text evidence="1">The sequence shown here is derived from an EMBL/GenBank/DDBJ whole genome shotgun (WGS) entry which is preliminary data.</text>
</comment>
<evidence type="ECO:0008006" key="3">
    <source>
        <dbReference type="Google" id="ProtNLM"/>
    </source>
</evidence>
<proteinExistence type="predicted"/>
<dbReference type="AlphaFoldDB" id="A0A0C1KZG6"/>
<keyword evidence="2" id="KW-1185">Reference proteome</keyword>
<evidence type="ECO:0000313" key="1">
    <source>
        <dbReference type="EMBL" id="KIC92671.1"/>
    </source>
</evidence>